<gene>
    <name evidence="3" type="ORF">H6F44_05465</name>
</gene>
<evidence type="ECO:0000259" key="2">
    <source>
        <dbReference type="PROSITE" id="PS50405"/>
    </source>
</evidence>
<protein>
    <submittedName>
        <fullName evidence="3">Glutathione S-transferase</fullName>
    </submittedName>
</protein>
<dbReference type="PANTHER" id="PTHR43968:SF6">
    <property type="entry name" value="GLUTATHIONE S-TRANSFERASE OMEGA"/>
    <property type="match status" value="1"/>
</dbReference>
<organism evidence="3 4">
    <name type="scientific">Pseudanabaena cinerea FACHB-1277</name>
    <dbReference type="NCBI Taxonomy" id="2949581"/>
    <lineage>
        <taxon>Bacteria</taxon>
        <taxon>Bacillati</taxon>
        <taxon>Cyanobacteriota</taxon>
        <taxon>Cyanophyceae</taxon>
        <taxon>Pseudanabaenales</taxon>
        <taxon>Pseudanabaenaceae</taxon>
        <taxon>Pseudanabaena</taxon>
        <taxon>Pseudanabaena cinerea</taxon>
    </lineage>
</organism>
<dbReference type="AlphaFoldDB" id="A0A926UT54"/>
<proteinExistence type="predicted"/>
<dbReference type="PANTHER" id="PTHR43968">
    <property type="match status" value="1"/>
</dbReference>
<dbReference type="InterPro" id="IPR050983">
    <property type="entry name" value="GST_Omega/HSP26"/>
</dbReference>
<dbReference type="InterPro" id="IPR040079">
    <property type="entry name" value="Glutathione_S-Trfase"/>
</dbReference>
<dbReference type="SUPFAM" id="SSF47616">
    <property type="entry name" value="GST C-terminal domain-like"/>
    <property type="match status" value="1"/>
</dbReference>
<evidence type="ECO:0000259" key="1">
    <source>
        <dbReference type="PROSITE" id="PS50404"/>
    </source>
</evidence>
<name>A0A926UT54_9CYAN</name>
<dbReference type="Gene3D" id="3.40.30.10">
    <property type="entry name" value="Glutaredoxin"/>
    <property type="match status" value="1"/>
</dbReference>
<dbReference type="SFLD" id="SFLDS00019">
    <property type="entry name" value="Glutathione_Transferase_(cytos"/>
    <property type="match status" value="1"/>
</dbReference>
<dbReference type="Proteomes" id="UP000631421">
    <property type="component" value="Unassembled WGS sequence"/>
</dbReference>
<keyword evidence="4" id="KW-1185">Reference proteome</keyword>
<dbReference type="Gene3D" id="1.20.1050.10">
    <property type="match status" value="1"/>
</dbReference>
<accession>A0A926UT54</accession>
<reference evidence="3" key="1">
    <citation type="journal article" date="2015" name="ISME J.">
        <title>Draft Genome Sequence of Streptomyces incarnatus NRRL8089, which Produces the Nucleoside Antibiotic Sinefungin.</title>
        <authorList>
            <person name="Oshima K."/>
            <person name="Hattori M."/>
            <person name="Shimizu H."/>
            <person name="Fukuda K."/>
            <person name="Nemoto M."/>
            <person name="Inagaki K."/>
            <person name="Tamura T."/>
        </authorList>
    </citation>
    <scope>NUCLEOTIDE SEQUENCE</scope>
    <source>
        <strain evidence="3">FACHB-1277</strain>
    </source>
</reference>
<dbReference type="PROSITE" id="PS50404">
    <property type="entry name" value="GST_NTER"/>
    <property type="match status" value="1"/>
</dbReference>
<evidence type="ECO:0000313" key="3">
    <source>
        <dbReference type="EMBL" id="MBD2149575.1"/>
    </source>
</evidence>
<comment type="caution">
    <text evidence="3">The sequence shown here is derived from an EMBL/GenBank/DDBJ whole genome shotgun (WGS) entry which is preliminary data.</text>
</comment>
<dbReference type="InterPro" id="IPR036282">
    <property type="entry name" value="Glutathione-S-Trfase_C_sf"/>
</dbReference>
<dbReference type="CDD" id="cd03196">
    <property type="entry name" value="GST_C_5"/>
    <property type="match status" value="1"/>
</dbReference>
<dbReference type="InterPro" id="IPR004045">
    <property type="entry name" value="Glutathione_S-Trfase_N"/>
</dbReference>
<dbReference type="GO" id="GO:0005737">
    <property type="term" value="C:cytoplasm"/>
    <property type="evidence" value="ECO:0007669"/>
    <property type="project" value="TreeGrafter"/>
</dbReference>
<dbReference type="InterPro" id="IPR010987">
    <property type="entry name" value="Glutathione-S-Trfase_C-like"/>
</dbReference>
<evidence type="ECO:0000313" key="4">
    <source>
        <dbReference type="Proteomes" id="UP000631421"/>
    </source>
</evidence>
<dbReference type="Pfam" id="PF13417">
    <property type="entry name" value="GST_N_3"/>
    <property type="match status" value="1"/>
</dbReference>
<sequence length="215" mass="25006">MSKPILYSFRRCPYAIRARLALAYAAIDYELREISLKNKPQAMLDISPKGTTPVLQIWDGFPSHQSCTVLEESLDIMYWALQQNDPAGWLNLSKDDLPIAQQLIVTNDDQFKKALDRYKYANRFPERSPLDYRQDAENFLQILELRLAAMDFLFGDHPTIADMAIFPFIRQFAYVDFDWFQTSAYVHLQKWLAGHEASNLFECVMIKVPLWQAVS</sequence>
<feature type="domain" description="GST N-terminal" evidence="1">
    <location>
        <begin position="2"/>
        <end position="88"/>
    </location>
</feature>
<dbReference type="EMBL" id="JACJPY010000010">
    <property type="protein sequence ID" value="MBD2149575.1"/>
    <property type="molecule type" value="Genomic_DNA"/>
</dbReference>
<dbReference type="PROSITE" id="PS50405">
    <property type="entry name" value="GST_CTER"/>
    <property type="match status" value="1"/>
</dbReference>
<dbReference type="InterPro" id="IPR036249">
    <property type="entry name" value="Thioredoxin-like_sf"/>
</dbReference>
<dbReference type="Pfam" id="PF13410">
    <property type="entry name" value="GST_C_2"/>
    <property type="match status" value="1"/>
</dbReference>
<dbReference type="RefSeq" id="WP_190349947.1">
    <property type="nucleotide sequence ID" value="NZ_JACJPY010000010.1"/>
</dbReference>
<dbReference type="SUPFAM" id="SSF52833">
    <property type="entry name" value="Thioredoxin-like"/>
    <property type="match status" value="1"/>
</dbReference>
<reference evidence="3" key="2">
    <citation type="submission" date="2020-08" db="EMBL/GenBank/DDBJ databases">
        <authorList>
            <person name="Chen M."/>
            <person name="Teng W."/>
            <person name="Zhao L."/>
            <person name="Hu C."/>
            <person name="Zhou Y."/>
            <person name="Han B."/>
            <person name="Song L."/>
            <person name="Shu W."/>
        </authorList>
    </citation>
    <scope>NUCLEOTIDE SEQUENCE</scope>
    <source>
        <strain evidence="3">FACHB-1277</strain>
    </source>
</reference>
<feature type="domain" description="GST C-terminal" evidence="2">
    <location>
        <begin position="68"/>
        <end position="215"/>
    </location>
</feature>